<comment type="caution">
    <text evidence="1">The sequence shown here is derived from an EMBL/GenBank/DDBJ whole genome shotgun (WGS) entry which is preliminary data.</text>
</comment>
<dbReference type="SUPFAM" id="SSF53335">
    <property type="entry name" value="S-adenosyl-L-methionine-dependent methyltransferases"/>
    <property type="match status" value="1"/>
</dbReference>
<gene>
    <name evidence="1" type="ORF">theurythT_29090</name>
</gene>
<dbReference type="CDD" id="cd02440">
    <property type="entry name" value="AdoMet_MTases"/>
    <property type="match status" value="1"/>
</dbReference>
<dbReference type="Gene3D" id="3.40.50.150">
    <property type="entry name" value="Vaccinia Virus protein VP39"/>
    <property type="match status" value="1"/>
</dbReference>
<dbReference type="EMBL" id="BSSU01000015">
    <property type="protein sequence ID" value="GLX83456.1"/>
    <property type="molecule type" value="Genomic_DNA"/>
</dbReference>
<proteinExistence type="predicted"/>
<evidence type="ECO:0000313" key="2">
    <source>
        <dbReference type="Proteomes" id="UP001157133"/>
    </source>
</evidence>
<dbReference type="Proteomes" id="UP001157133">
    <property type="component" value="Unassembled WGS sequence"/>
</dbReference>
<sequence length="238" mass="27933">MEDKHYRWLIFDAIIQSVMLKRAPNRVLMPHQQALLIPLLFTKPSRIIELGLGGGNFTRSIKALSPNSQLITAENDKDVIRAFDDYFNPEAIRFDIRHQTGEQLLVEQHNKFDWVVCDIYDHDNHHFMEQIKQSLLTQQSPTYWTINLPDMPENKLNKLLESLRVITQQVLDTMRMSYQVNYLEVPRFKNVIIYIFPLPLVRLLPEECLLPLHFARRLTVAWQHTIQVGPFQSSLASE</sequence>
<organism evidence="1 2">
    <name type="scientific">Thalassotalea eurytherma</name>
    <dbReference type="NCBI Taxonomy" id="1144278"/>
    <lineage>
        <taxon>Bacteria</taxon>
        <taxon>Pseudomonadati</taxon>
        <taxon>Pseudomonadota</taxon>
        <taxon>Gammaproteobacteria</taxon>
        <taxon>Alteromonadales</taxon>
        <taxon>Colwelliaceae</taxon>
        <taxon>Thalassotalea</taxon>
    </lineage>
</organism>
<dbReference type="InterPro" id="IPR029063">
    <property type="entry name" value="SAM-dependent_MTases_sf"/>
</dbReference>
<protein>
    <recommendedName>
        <fullName evidence="3">Methyltransferase domain-containing protein</fullName>
    </recommendedName>
</protein>
<keyword evidence="2" id="KW-1185">Reference proteome</keyword>
<accession>A0ABQ6H5N2</accession>
<name>A0ABQ6H5N2_9GAMM</name>
<reference evidence="1 2" key="1">
    <citation type="submission" date="2023-03" db="EMBL/GenBank/DDBJ databases">
        <title>Draft genome sequence of Thalassotalea eurytherma JCM 18482T.</title>
        <authorList>
            <person name="Sawabe T."/>
        </authorList>
    </citation>
    <scope>NUCLEOTIDE SEQUENCE [LARGE SCALE GENOMIC DNA]</scope>
    <source>
        <strain evidence="1 2">JCM 18482</strain>
    </source>
</reference>
<evidence type="ECO:0000313" key="1">
    <source>
        <dbReference type="EMBL" id="GLX83456.1"/>
    </source>
</evidence>
<evidence type="ECO:0008006" key="3">
    <source>
        <dbReference type="Google" id="ProtNLM"/>
    </source>
</evidence>